<reference evidence="2" key="1">
    <citation type="submission" date="2021-01" db="EMBL/GenBank/DDBJ databases">
        <authorList>
            <person name="Lovell J.T."/>
            <person name="Bentley N."/>
            <person name="Bhattarai G."/>
            <person name="Jenkins J.W."/>
            <person name="Sreedasyam A."/>
            <person name="Alarcon Y."/>
            <person name="Bock C."/>
            <person name="Boston L."/>
            <person name="Carlson J."/>
            <person name="Cervantes K."/>
            <person name="Clermont K."/>
            <person name="Krom N."/>
            <person name="Kubenka K."/>
            <person name="Mamidi S."/>
            <person name="Mattison C."/>
            <person name="Monteros M."/>
            <person name="Pisani C."/>
            <person name="Plott C."/>
            <person name="Rajasekar S."/>
            <person name="Rhein H.S."/>
            <person name="Rohla C."/>
            <person name="Song M."/>
            <person name="Hilaire R.S."/>
            <person name="Shu S."/>
            <person name="Wells L."/>
            <person name="Wang X."/>
            <person name="Webber J."/>
            <person name="Heerema R.J."/>
            <person name="Klein P."/>
            <person name="Conner P."/>
            <person name="Grauke L."/>
            <person name="Grimwood J."/>
            <person name="Schmutz J."/>
            <person name="Randall J.J."/>
        </authorList>
    </citation>
    <scope>NUCLEOTIDE SEQUENCE</scope>
    <source>
        <tissue evidence="2">Leaf</tissue>
    </source>
</reference>
<gene>
    <name evidence="2" type="ORF">I3842_16G090400</name>
</gene>
<dbReference type="EMBL" id="CM031840">
    <property type="protein sequence ID" value="KAG6673029.1"/>
    <property type="molecule type" value="Genomic_DNA"/>
</dbReference>
<feature type="region of interest" description="Disordered" evidence="1">
    <location>
        <begin position="34"/>
        <end position="57"/>
    </location>
</feature>
<evidence type="ECO:0000313" key="2">
    <source>
        <dbReference type="EMBL" id="KAG6673029.1"/>
    </source>
</evidence>
<sequence>MEAIGHAQTMCVGLRVPLSVHLRACMRAPAPLSEASGMPSQTLHPAHGSSPCLAGEASGMSTKHAISARFQPVPCGPIDRSLAWAMHAHHPGHQPGPCRTAAQVT</sequence>
<organism evidence="2 3">
    <name type="scientific">Carya illinoinensis</name>
    <name type="common">Pecan</name>
    <dbReference type="NCBI Taxonomy" id="32201"/>
    <lineage>
        <taxon>Eukaryota</taxon>
        <taxon>Viridiplantae</taxon>
        <taxon>Streptophyta</taxon>
        <taxon>Embryophyta</taxon>
        <taxon>Tracheophyta</taxon>
        <taxon>Spermatophyta</taxon>
        <taxon>Magnoliopsida</taxon>
        <taxon>eudicotyledons</taxon>
        <taxon>Gunneridae</taxon>
        <taxon>Pentapetalae</taxon>
        <taxon>rosids</taxon>
        <taxon>fabids</taxon>
        <taxon>Fagales</taxon>
        <taxon>Juglandaceae</taxon>
        <taxon>Carya</taxon>
    </lineage>
</organism>
<dbReference type="Proteomes" id="UP000811246">
    <property type="component" value="Chromosome 16"/>
</dbReference>
<dbReference type="AlphaFoldDB" id="A0A922AAC0"/>
<evidence type="ECO:0000256" key="1">
    <source>
        <dbReference type="SAM" id="MobiDB-lite"/>
    </source>
</evidence>
<comment type="caution">
    <text evidence="2">The sequence shown here is derived from an EMBL/GenBank/DDBJ whole genome shotgun (WGS) entry which is preliminary data.</text>
</comment>
<protein>
    <submittedName>
        <fullName evidence="2">Uncharacterized protein</fullName>
    </submittedName>
</protein>
<accession>A0A922AAC0</accession>
<proteinExistence type="predicted"/>
<evidence type="ECO:0000313" key="3">
    <source>
        <dbReference type="Proteomes" id="UP000811246"/>
    </source>
</evidence>
<name>A0A922AAC0_CARIL</name>